<name>A0A8J2PLJ8_9HEXA</name>
<evidence type="ECO:0000256" key="1">
    <source>
        <dbReference type="SAM" id="MobiDB-lite"/>
    </source>
</evidence>
<gene>
    <name evidence="2" type="ORF">AFUS01_LOCUS44834</name>
</gene>
<protein>
    <submittedName>
        <fullName evidence="2">Uncharacterized protein</fullName>
    </submittedName>
</protein>
<dbReference type="EMBL" id="CAJVCH010570631">
    <property type="protein sequence ID" value="CAG7835468.1"/>
    <property type="molecule type" value="Genomic_DNA"/>
</dbReference>
<sequence length="345" mass="38159">MLGCGFPQMGMCGFPRIAKTFYCGIEKRFPIPGQTAFLLNHFGVSLSETNISLTSSQVEDLFSKDGPVFSRNPDLFEYLENYTRIFQNAGRKLGMPCSLEHQQRMEERREARIKLLHQYAPILVLEIMPAMLNMIQSGLNRSYTEIQKYPKFCQIHPVIKNNDSDLHCGLDEKCCGPTSSISDARSQCFSLSYFNNVSSSVVSDLSGSVKELPTVASIDIHQLPVKLRSSTEGPEGYASSSQESFLATPEPTASTTTTTPRDQDLTTPTFKRNLSTTLEPTVSTTTPQDLTTPTFKGKIQHYTKTTPRTVAKLTSENPTSGNVIAQSGSSLFMLICIMALFVSTL</sequence>
<reference evidence="2" key="1">
    <citation type="submission" date="2021-06" db="EMBL/GenBank/DDBJ databases">
        <authorList>
            <person name="Hodson N. C."/>
            <person name="Mongue J. A."/>
            <person name="Jaron S. K."/>
        </authorList>
    </citation>
    <scope>NUCLEOTIDE SEQUENCE</scope>
</reference>
<organism evidence="2 3">
    <name type="scientific">Allacma fusca</name>
    <dbReference type="NCBI Taxonomy" id="39272"/>
    <lineage>
        <taxon>Eukaryota</taxon>
        <taxon>Metazoa</taxon>
        <taxon>Ecdysozoa</taxon>
        <taxon>Arthropoda</taxon>
        <taxon>Hexapoda</taxon>
        <taxon>Collembola</taxon>
        <taxon>Symphypleona</taxon>
        <taxon>Sminthuridae</taxon>
        <taxon>Allacma</taxon>
    </lineage>
</organism>
<accession>A0A8J2PLJ8</accession>
<dbReference type="Proteomes" id="UP000708208">
    <property type="component" value="Unassembled WGS sequence"/>
</dbReference>
<feature type="region of interest" description="Disordered" evidence="1">
    <location>
        <begin position="227"/>
        <end position="268"/>
    </location>
</feature>
<dbReference type="AlphaFoldDB" id="A0A8J2PLJ8"/>
<comment type="caution">
    <text evidence="2">The sequence shown here is derived from an EMBL/GenBank/DDBJ whole genome shotgun (WGS) entry which is preliminary data.</text>
</comment>
<feature type="compositionally biased region" description="Low complexity" evidence="1">
    <location>
        <begin position="248"/>
        <end position="268"/>
    </location>
</feature>
<evidence type="ECO:0000313" key="2">
    <source>
        <dbReference type="EMBL" id="CAG7835468.1"/>
    </source>
</evidence>
<keyword evidence="3" id="KW-1185">Reference proteome</keyword>
<evidence type="ECO:0000313" key="3">
    <source>
        <dbReference type="Proteomes" id="UP000708208"/>
    </source>
</evidence>
<feature type="compositionally biased region" description="Polar residues" evidence="1">
    <location>
        <begin position="228"/>
        <end position="245"/>
    </location>
</feature>
<proteinExistence type="predicted"/>